<protein>
    <submittedName>
        <fullName evidence="1">Uncharacterized protein</fullName>
    </submittedName>
</protein>
<dbReference type="Proteomes" id="UP000007796">
    <property type="component" value="Unassembled WGS sequence"/>
</dbReference>
<dbReference type="InParanoid" id="F0XNX8"/>
<dbReference type="GeneID" id="25980637"/>
<accession>F0XNX8</accession>
<dbReference type="RefSeq" id="XP_014169607.1">
    <property type="nucleotide sequence ID" value="XM_014314132.1"/>
</dbReference>
<evidence type="ECO:0000313" key="1">
    <source>
        <dbReference type="EMBL" id="EFX00125.1"/>
    </source>
</evidence>
<evidence type="ECO:0000313" key="2">
    <source>
        <dbReference type="Proteomes" id="UP000007796"/>
    </source>
</evidence>
<proteinExistence type="predicted"/>
<name>F0XNX8_GROCL</name>
<reference evidence="1 2" key="1">
    <citation type="journal article" date="2011" name="Proc. Natl. Acad. Sci. U.S.A.">
        <title>Genome and transcriptome analyses of the mountain pine beetle-fungal symbiont Grosmannia clavigera, a lodgepole pine pathogen.</title>
        <authorList>
            <person name="DiGuistini S."/>
            <person name="Wang Y."/>
            <person name="Liao N.Y."/>
            <person name="Taylor G."/>
            <person name="Tanguay P."/>
            <person name="Feau N."/>
            <person name="Henrissat B."/>
            <person name="Chan S.K."/>
            <person name="Hesse-Orce U."/>
            <person name="Alamouti S.M."/>
            <person name="Tsui C.K.M."/>
            <person name="Docking R.T."/>
            <person name="Levasseur A."/>
            <person name="Haridas S."/>
            <person name="Robertson G."/>
            <person name="Birol I."/>
            <person name="Holt R.A."/>
            <person name="Marra M.A."/>
            <person name="Hamelin R.C."/>
            <person name="Hirst M."/>
            <person name="Jones S.J.M."/>
            <person name="Bohlmann J."/>
            <person name="Breuil C."/>
        </authorList>
    </citation>
    <scope>NUCLEOTIDE SEQUENCE [LARGE SCALE GENOMIC DNA]</scope>
    <source>
        <strain evidence="2">kw1407 / UAMH 11150</strain>
    </source>
</reference>
<organism evidence="2">
    <name type="scientific">Grosmannia clavigera (strain kw1407 / UAMH 11150)</name>
    <name type="common">Blue stain fungus</name>
    <name type="synonym">Graphiocladiella clavigera</name>
    <dbReference type="NCBI Taxonomy" id="655863"/>
    <lineage>
        <taxon>Eukaryota</taxon>
        <taxon>Fungi</taxon>
        <taxon>Dikarya</taxon>
        <taxon>Ascomycota</taxon>
        <taxon>Pezizomycotina</taxon>
        <taxon>Sordariomycetes</taxon>
        <taxon>Sordariomycetidae</taxon>
        <taxon>Ophiostomatales</taxon>
        <taxon>Ophiostomataceae</taxon>
        <taxon>Leptographium</taxon>
    </lineage>
</organism>
<sequence>MAEEQSLRRCVNVVPIQSLRHRCLRLVSAGDRCSYSPAASKIRDDVSSVNALRQNGILADRSTAWSTLLDGVQGYCSRVPQFPKPPDIPGPCQSIAMAR</sequence>
<dbReference type="EMBL" id="GL629801">
    <property type="protein sequence ID" value="EFX00125.1"/>
    <property type="molecule type" value="Genomic_DNA"/>
</dbReference>
<keyword evidence="2" id="KW-1185">Reference proteome</keyword>
<gene>
    <name evidence="1" type="ORF">CMQ_7127</name>
</gene>
<dbReference type="HOGENOM" id="CLU_2320647_0_0_1"/>
<dbReference type="AlphaFoldDB" id="F0XNX8"/>